<feature type="domain" description="PKD" evidence="2">
    <location>
        <begin position="330"/>
        <end position="414"/>
    </location>
</feature>
<feature type="chain" id="PRO_5025041789" evidence="1">
    <location>
        <begin position="25"/>
        <end position="1874"/>
    </location>
</feature>
<dbReference type="InterPro" id="IPR022409">
    <property type="entry name" value="PKD/Chitinase_dom"/>
</dbReference>
<comment type="caution">
    <text evidence="3">The sequence shown here is derived from an EMBL/GenBank/DDBJ whole genome shotgun (WGS) entry which is preliminary data.</text>
</comment>
<dbReference type="InterPro" id="IPR035986">
    <property type="entry name" value="PKD_dom_sf"/>
</dbReference>
<dbReference type="InterPro" id="IPR013783">
    <property type="entry name" value="Ig-like_fold"/>
</dbReference>
<dbReference type="Gene3D" id="2.60.40.10">
    <property type="entry name" value="Immunoglobulins"/>
    <property type="match status" value="6"/>
</dbReference>
<dbReference type="InterPro" id="IPR000601">
    <property type="entry name" value="PKD_dom"/>
</dbReference>
<dbReference type="SUPFAM" id="SSF49299">
    <property type="entry name" value="PKD domain"/>
    <property type="match status" value="4"/>
</dbReference>
<dbReference type="RefSeq" id="WP_150905791.1">
    <property type="nucleotide sequence ID" value="NZ_VTWT01000013.1"/>
</dbReference>
<dbReference type="NCBIfam" id="TIGR04131">
    <property type="entry name" value="Bac_Flav_CTERM"/>
    <property type="match status" value="1"/>
</dbReference>
<gene>
    <name evidence="3" type="ORF">F0P94_18320</name>
</gene>
<dbReference type="InterPro" id="IPR026341">
    <property type="entry name" value="T9SS_type_B"/>
</dbReference>
<dbReference type="EMBL" id="VTWT01000013">
    <property type="protein sequence ID" value="KAA9325185.1"/>
    <property type="molecule type" value="Genomic_DNA"/>
</dbReference>
<evidence type="ECO:0000259" key="2">
    <source>
        <dbReference type="PROSITE" id="PS50093"/>
    </source>
</evidence>
<feature type="domain" description="PKD" evidence="2">
    <location>
        <begin position="71"/>
        <end position="120"/>
    </location>
</feature>
<sequence length="1874" mass="196620">MRYRLQAILFFQFLLILSSQAVKAQSCPTPPDAALQDTVDNFMNCTYSYSGANFRLTVDNISKTKATNTKYVIDWGDGNSSIFGSNFNNATHTYLLPGSFNLTLTVTNAAGCSSSKSYLVFNGSNPSFGVASQGNTNDCAPATFTFDIINTQGNTPSTVYTFQFDDGSPAMHFTHANLPKSITHTFTKSAYGKPGNAFTLTAYATNPCGTTPATVGGIRISGGPISDFLMNPDTVSCVNKPVKLTDVSDGGFNANATGSSTNAYTREWKVTPATGWSFLNGTNATSAQPILNFTEAGKYEIFLIAIPRGAGAKCTGDTTSKNITIYDLPKAAFQASKPNGTCTPAEIKLQNQSVGTALTYKWEVLPNNGFTFTNNTTNVSENPEITFTHPGSYNIKLSATNVCGQIHVADSVVVIQAAPVVSLPATQQYCLSQTVAFSAKNPAHKPSVTENGSAVTTYDWKIAGAPGASFVNGTSASSQFPEINFPAPGTYQVIFRAANVCGFSQPDTQTVVINPLPVVKVVSSVPAICAGQGAAVLTASGADTFKWFPATGLSATTGKTVTANPTATTTYKVVGTNTQTGCADTTQITVVVKPAIPLTVTASATKICIGQQTTTITASGADKYTWSPAVGLSDSTGASVIANPTITTVYTVTALDTTAGCIATKTIKIEVVPLPVVTVGADSTICANPQGVQLKGLPKGGTWSGPNISRSGLFIGSVPGNYTLTYNFTNANGCFDSASRVITVVPLPVVSAGNDTTFCAVNATVLFKATPSGGVWTGSPFIDINGNFAANTPGVYNLTYTYGNGNCRVSDTKTVTIQALPATQVVQNQQICPGTTATLTAQGTAMRYEWYDALLKGTLLFTGKTFVTPALHNSTTYYVVSYNAEGCANAVRTPVQVMVNPVAAPPVVADVTVCGAGSNATLTASGSTGTYEWFNAAQNGTLLFTGATFQTPALNGTTEYYVQAVSAEGCRSFTRTKVTAFVTPALTNNTISGKQILCAGEIPALFTGSAPFGGNGTLTYTWESSTDSINFTAIYGAGNIRNFNANALTQTTWFRRKVSSGPCSDYSAAIKVTVVQKPAAPLSFSQTICASATATLTASGTGLRSEWFTTPTGGQPIFSGNIFTTSALQTTTEYYVEAINAQGCRSAARGKYLVTVLPVITSNFISTDQTICYGETPASFIGSTPAGGNNVYTFTWESSTDNVNFTPAAGAHAAANYSAGALTQTTWFRRVVTSGPCQNSISAPIKITVVPAIASKTITSQPQTICAGTSPQTLNALAATGGNGTYTYQWQMSTSGSTTGFAPAIHTNNTQNYTPGTLQQTTWFRRVVYSGNCSQISAPYEVTVVPVLTNNIIATSQTIYAGATPALLTGSQPAGGNGTYTYDWESSTTGNNAGFSSLNATGLNFQPTATGQTTWYRRIVRSGDCDLISNVVEITVVPAIASNVIQKDQVICQNNQPDLLQGNLPVGGTGNYTFLWEMSTAGATAGYTTATGTANQATYQAGVLTTTTWFRRTVISGAYTLSSNVVEITVNQNIANNTISAAQTICAGSAPATLTGSLPTGGTGMFTYLWEMSTSGPNTGFITASGVNNAASYSPGVLQQATWFRRKVSAGHCAEHISAAVQVNVNQIPAPPSILAQDICGGSSATLVMPNTRTGFTGEYEWYETATGGQLVAKGNFFTTPALRESKTYYVQTVQDGCVSSRTPVAVNVRGNTADAGEDVSIITGKSAYLKAKGGVSYRWFPSEGLNKTNVANPTATPTKTTTYTVEVVSEAGCISTDQITITVLPKIAIPNTFTPNNDGINDGWEIKGLAEHKNCRVEIFNRWGAKVYSSVGYPKSWDGRSLTGQELPIATYYYIIYLNTEEAPVSGSVTIVR</sequence>
<dbReference type="Pfam" id="PF18911">
    <property type="entry name" value="PKD_4"/>
    <property type="match status" value="1"/>
</dbReference>
<organism evidence="3 4">
    <name type="scientific">Adhaeribacter soli</name>
    <dbReference type="NCBI Taxonomy" id="2607655"/>
    <lineage>
        <taxon>Bacteria</taxon>
        <taxon>Pseudomonadati</taxon>
        <taxon>Bacteroidota</taxon>
        <taxon>Cytophagia</taxon>
        <taxon>Cytophagales</taxon>
        <taxon>Hymenobacteraceae</taxon>
        <taxon>Adhaeribacter</taxon>
    </lineage>
</organism>
<dbReference type="SMART" id="SM00089">
    <property type="entry name" value="PKD"/>
    <property type="match status" value="4"/>
</dbReference>
<evidence type="ECO:0000256" key="1">
    <source>
        <dbReference type="SAM" id="SignalP"/>
    </source>
</evidence>
<evidence type="ECO:0000313" key="4">
    <source>
        <dbReference type="Proteomes" id="UP000326570"/>
    </source>
</evidence>
<protein>
    <submittedName>
        <fullName evidence="3">T9SS type B sorting domain-containing protein</fullName>
    </submittedName>
</protein>
<feature type="signal peptide" evidence="1">
    <location>
        <begin position="1"/>
        <end position="24"/>
    </location>
</feature>
<dbReference type="Pfam" id="PF13585">
    <property type="entry name" value="CHU_C"/>
    <property type="match status" value="1"/>
</dbReference>
<reference evidence="3 4" key="1">
    <citation type="submission" date="2019-09" db="EMBL/GenBank/DDBJ databases">
        <title>Genome sequence of Adhaeribacter sp. M2.</title>
        <authorList>
            <person name="Srinivasan S."/>
        </authorList>
    </citation>
    <scope>NUCLEOTIDE SEQUENCE [LARGE SCALE GENOMIC DNA]</scope>
    <source>
        <strain evidence="3 4">M2</strain>
    </source>
</reference>
<evidence type="ECO:0000313" key="3">
    <source>
        <dbReference type="EMBL" id="KAA9325185.1"/>
    </source>
</evidence>
<dbReference type="CDD" id="cd00146">
    <property type="entry name" value="PKD"/>
    <property type="match status" value="1"/>
</dbReference>
<dbReference type="Pfam" id="PF19081">
    <property type="entry name" value="Ig_7"/>
    <property type="match status" value="4"/>
</dbReference>
<dbReference type="Proteomes" id="UP000326570">
    <property type="component" value="Unassembled WGS sequence"/>
</dbReference>
<dbReference type="InterPro" id="IPR044023">
    <property type="entry name" value="Ig_7"/>
</dbReference>
<name>A0A5N1IHP7_9BACT</name>
<proteinExistence type="predicted"/>
<accession>A0A5N1IHP7</accession>
<keyword evidence="1" id="KW-0732">Signal</keyword>
<dbReference type="PROSITE" id="PS50093">
    <property type="entry name" value="PKD"/>
    <property type="match status" value="2"/>
</dbReference>
<keyword evidence="4" id="KW-1185">Reference proteome</keyword>